<accession>A0A166CWU8</accession>
<dbReference type="Proteomes" id="UP000076532">
    <property type="component" value="Unassembled WGS sequence"/>
</dbReference>
<dbReference type="EMBL" id="KV417623">
    <property type="protein sequence ID" value="KZP14079.1"/>
    <property type="molecule type" value="Genomic_DNA"/>
</dbReference>
<evidence type="ECO:0000256" key="1">
    <source>
        <dbReference type="SAM" id="MobiDB-lite"/>
    </source>
</evidence>
<feature type="region of interest" description="Disordered" evidence="1">
    <location>
        <begin position="248"/>
        <end position="273"/>
    </location>
</feature>
<protein>
    <submittedName>
        <fullName evidence="2">Uncharacterized protein</fullName>
    </submittedName>
</protein>
<reference evidence="2 3" key="1">
    <citation type="journal article" date="2016" name="Mol. Biol. Evol.">
        <title>Comparative Genomics of Early-Diverging Mushroom-Forming Fungi Provides Insights into the Origins of Lignocellulose Decay Capabilities.</title>
        <authorList>
            <person name="Nagy L.G."/>
            <person name="Riley R."/>
            <person name="Tritt A."/>
            <person name="Adam C."/>
            <person name="Daum C."/>
            <person name="Floudas D."/>
            <person name="Sun H."/>
            <person name="Yadav J.S."/>
            <person name="Pangilinan J."/>
            <person name="Larsson K.H."/>
            <person name="Matsuura K."/>
            <person name="Barry K."/>
            <person name="Labutti K."/>
            <person name="Kuo R."/>
            <person name="Ohm R.A."/>
            <person name="Bhattacharya S.S."/>
            <person name="Shirouzu T."/>
            <person name="Yoshinaga Y."/>
            <person name="Martin F.M."/>
            <person name="Grigoriev I.V."/>
            <person name="Hibbett D.S."/>
        </authorList>
    </citation>
    <scope>NUCLEOTIDE SEQUENCE [LARGE SCALE GENOMIC DNA]</scope>
    <source>
        <strain evidence="2 3">CBS 109695</strain>
    </source>
</reference>
<feature type="region of interest" description="Disordered" evidence="1">
    <location>
        <begin position="86"/>
        <end position="112"/>
    </location>
</feature>
<proteinExistence type="predicted"/>
<dbReference type="AlphaFoldDB" id="A0A166CWU8"/>
<dbReference type="OrthoDB" id="3250281at2759"/>
<evidence type="ECO:0000313" key="3">
    <source>
        <dbReference type="Proteomes" id="UP000076532"/>
    </source>
</evidence>
<gene>
    <name evidence="2" type="ORF">FIBSPDRAFT_868687</name>
</gene>
<name>A0A166CWU8_9AGAM</name>
<evidence type="ECO:0000313" key="2">
    <source>
        <dbReference type="EMBL" id="KZP14079.1"/>
    </source>
</evidence>
<keyword evidence="3" id="KW-1185">Reference proteome</keyword>
<organism evidence="2 3">
    <name type="scientific">Athelia psychrophila</name>
    <dbReference type="NCBI Taxonomy" id="1759441"/>
    <lineage>
        <taxon>Eukaryota</taxon>
        <taxon>Fungi</taxon>
        <taxon>Dikarya</taxon>
        <taxon>Basidiomycota</taxon>
        <taxon>Agaricomycotina</taxon>
        <taxon>Agaricomycetes</taxon>
        <taxon>Agaricomycetidae</taxon>
        <taxon>Atheliales</taxon>
        <taxon>Atheliaceae</taxon>
        <taxon>Athelia</taxon>
    </lineage>
</organism>
<sequence>MASSYMYHVMRHTDDQHHGVEDTDLRGTYWTLEEANAAARKDLTEWSPDFFESYDVTMDDDGMVDIEATCPEGEIMHVYIEKKKAPPRPQLPIAKPTPETKPSSSATKEKSPTLDADLNVLNVQPHALAPKDVWVILQTDYDHHTDEEGRAHLASDVVYDSLKRANEIARELLLEAAGHDPEEAQDEDDEMDEDEVAFPVECSELNKGSVDKPYKAVAYVREEEVDNICMEVKKMSLWCSKATHRCGGNVAGGSGPRKRVRPSDPEDVIEISD</sequence>